<gene>
    <name evidence="1" type="ORF">Vau01_020450</name>
</gene>
<proteinExistence type="predicted"/>
<protein>
    <submittedName>
        <fullName evidence="1">Uncharacterized protein</fullName>
    </submittedName>
</protein>
<evidence type="ECO:0000313" key="2">
    <source>
        <dbReference type="Proteomes" id="UP000612585"/>
    </source>
</evidence>
<sequence length="79" mass="8586">MSDQEWVVIAEARRPSDARSDALSWFTDAGFKLVSHPGRGGFGVEGIDDVQIKVDALFNGTWWRISVLRSALGEAAPPA</sequence>
<keyword evidence="2" id="KW-1185">Reference proteome</keyword>
<dbReference type="EMBL" id="BOPG01000012">
    <property type="protein sequence ID" value="GIJ54529.1"/>
    <property type="molecule type" value="Genomic_DNA"/>
</dbReference>
<dbReference type="AlphaFoldDB" id="A0A8J3YYU2"/>
<accession>A0A8J3YYU2</accession>
<dbReference type="RefSeq" id="WP_203989717.1">
    <property type="nucleotide sequence ID" value="NZ_BOPG01000012.1"/>
</dbReference>
<comment type="caution">
    <text evidence="1">The sequence shown here is derived from an EMBL/GenBank/DDBJ whole genome shotgun (WGS) entry which is preliminary data.</text>
</comment>
<evidence type="ECO:0000313" key="1">
    <source>
        <dbReference type="EMBL" id="GIJ54529.1"/>
    </source>
</evidence>
<name>A0A8J3YYU2_9ACTN</name>
<dbReference type="Proteomes" id="UP000612585">
    <property type="component" value="Unassembled WGS sequence"/>
</dbReference>
<organism evidence="1 2">
    <name type="scientific">Virgisporangium aurantiacum</name>
    <dbReference type="NCBI Taxonomy" id="175570"/>
    <lineage>
        <taxon>Bacteria</taxon>
        <taxon>Bacillati</taxon>
        <taxon>Actinomycetota</taxon>
        <taxon>Actinomycetes</taxon>
        <taxon>Micromonosporales</taxon>
        <taxon>Micromonosporaceae</taxon>
        <taxon>Virgisporangium</taxon>
    </lineage>
</organism>
<reference evidence="1" key="1">
    <citation type="submission" date="2021-01" db="EMBL/GenBank/DDBJ databases">
        <title>Whole genome shotgun sequence of Virgisporangium aurantiacum NBRC 16421.</title>
        <authorList>
            <person name="Komaki H."/>
            <person name="Tamura T."/>
        </authorList>
    </citation>
    <scope>NUCLEOTIDE SEQUENCE</scope>
    <source>
        <strain evidence="1">NBRC 16421</strain>
    </source>
</reference>